<sequence length="157" mass="17493">MIEHAWFVCNSPKADSGTFWIDLVDLQQGTLASSLISRQCFLNSIDCLIKGAKVHTGSPQCQQCWKWGHPSDACRCPAVRCPICVGPHHRDSHRSMSGLPSILPTPVDMACPHVCSCINCGAQHAADNRCCPYWCHHFNYNWIKLRSTQDATARKLS</sequence>
<gene>
    <name evidence="1" type="ORF">P691DRAFT_796297</name>
</gene>
<dbReference type="Proteomes" id="UP000807342">
    <property type="component" value="Unassembled WGS sequence"/>
</dbReference>
<dbReference type="EMBL" id="MU154115">
    <property type="protein sequence ID" value="KAF9439500.1"/>
    <property type="molecule type" value="Genomic_DNA"/>
</dbReference>
<proteinExistence type="predicted"/>
<name>A0A9P5WWJ9_9AGAR</name>
<comment type="caution">
    <text evidence="1">The sequence shown here is derived from an EMBL/GenBank/DDBJ whole genome shotgun (WGS) entry which is preliminary data.</text>
</comment>
<reference evidence="1" key="1">
    <citation type="submission" date="2020-11" db="EMBL/GenBank/DDBJ databases">
        <authorList>
            <consortium name="DOE Joint Genome Institute"/>
            <person name="Ahrendt S."/>
            <person name="Riley R."/>
            <person name="Andreopoulos W."/>
            <person name="Labutti K."/>
            <person name="Pangilinan J."/>
            <person name="Ruiz-Duenas F.J."/>
            <person name="Barrasa J.M."/>
            <person name="Sanchez-Garcia M."/>
            <person name="Camarero S."/>
            <person name="Miyauchi S."/>
            <person name="Serrano A."/>
            <person name="Linde D."/>
            <person name="Babiker R."/>
            <person name="Drula E."/>
            <person name="Ayuso-Fernandez I."/>
            <person name="Pacheco R."/>
            <person name="Padilla G."/>
            <person name="Ferreira P."/>
            <person name="Barriuso J."/>
            <person name="Kellner H."/>
            <person name="Castanera R."/>
            <person name="Alfaro M."/>
            <person name="Ramirez L."/>
            <person name="Pisabarro A.G."/>
            <person name="Kuo A."/>
            <person name="Tritt A."/>
            <person name="Lipzen A."/>
            <person name="He G."/>
            <person name="Yan M."/>
            <person name="Ng V."/>
            <person name="Cullen D."/>
            <person name="Martin F."/>
            <person name="Rosso M.-N."/>
            <person name="Henrissat B."/>
            <person name="Hibbett D."/>
            <person name="Martinez A.T."/>
            <person name="Grigoriev I.V."/>
        </authorList>
    </citation>
    <scope>NUCLEOTIDE SEQUENCE</scope>
    <source>
        <strain evidence="1">MF-IS2</strain>
    </source>
</reference>
<keyword evidence="2" id="KW-1185">Reference proteome</keyword>
<evidence type="ECO:0000313" key="1">
    <source>
        <dbReference type="EMBL" id="KAF9439500.1"/>
    </source>
</evidence>
<protein>
    <submittedName>
        <fullName evidence="1">Gag-like protein</fullName>
    </submittedName>
</protein>
<organism evidence="1 2">
    <name type="scientific">Macrolepiota fuliginosa MF-IS2</name>
    <dbReference type="NCBI Taxonomy" id="1400762"/>
    <lineage>
        <taxon>Eukaryota</taxon>
        <taxon>Fungi</taxon>
        <taxon>Dikarya</taxon>
        <taxon>Basidiomycota</taxon>
        <taxon>Agaricomycotina</taxon>
        <taxon>Agaricomycetes</taxon>
        <taxon>Agaricomycetidae</taxon>
        <taxon>Agaricales</taxon>
        <taxon>Agaricineae</taxon>
        <taxon>Agaricaceae</taxon>
        <taxon>Macrolepiota</taxon>
    </lineage>
</organism>
<evidence type="ECO:0000313" key="2">
    <source>
        <dbReference type="Proteomes" id="UP000807342"/>
    </source>
</evidence>
<accession>A0A9P5WWJ9</accession>
<dbReference type="AlphaFoldDB" id="A0A9P5WWJ9"/>